<evidence type="ECO:0000313" key="2">
    <source>
        <dbReference type="EMBL" id="KAK8517129.1"/>
    </source>
</evidence>
<name>A0ABR2CCA1_9ROSI</name>
<sequence length="177" mass="19595">MKYEKVELISRGPSLSKPKPPPEKVGLSIPDSSSSQPNPPPKKVELSSPVSSSSKPKPPPEKLSPMALATLKVVKERTQKRVSRRTPDVVVKYFDNTRDRYDWLLPGWIAEERFVPTGHRGAGRIYKPWPKLEQVETTAEKVGLISPGWSLSKPKPLSEKVELTSPVSSSSKAQTTT</sequence>
<protein>
    <submittedName>
        <fullName evidence="2">Uncharacterized protein</fullName>
    </submittedName>
</protein>
<dbReference type="EMBL" id="JBBPBM010000056">
    <property type="protein sequence ID" value="KAK8517129.1"/>
    <property type="molecule type" value="Genomic_DNA"/>
</dbReference>
<gene>
    <name evidence="2" type="ORF">V6N12_032326</name>
</gene>
<feature type="region of interest" description="Disordered" evidence="1">
    <location>
        <begin position="150"/>
        <end position="177"/>
    </location>
</feature>
<comment type="caution">
    <text evidence="2">The sequence shown here is derived from an EMBL/GenBank/DDBJ whole genome shotgun (WGS) entry which is preliminary data.</text>
</comment>
<evidence type="ECO:0000256" key="1">
    <source>
        <dbReference type="SAM" id="MobiDB-lite"/>
    </source>
</evidence>
<feature type="region of interest" description="Disordered" evidence="1">
    <location>
        <begin position="1"/>
        <end position="66"/>
    </location>
</feature>
<dbReference type="Proteomes" id="UP001472677">
    <property type="component" value="Unassembled WGS sequence"/>
</dbReference>
<proteinExistence type="predicted"/>
<feature type="compositionally biased region" description="Polar residues" evidence="1">
    <location>
        <begin position="165"/>
        <end position="177"/>
    </location>
</feature>
<reference evidence="2 3" key="1">
    <citation type="journal article" date="2024" name="G3 (Bethesda)">
        <title>Genome assembly of Hibiscus sabdariffa L. provides insights into metabolisms of medicinal natural products.</title>
        <authorList>
            <person name="Kim T."/>
        </authorList>
    </citation>
    <scope>NUCLEOTIDE SEQUENCE [LARGE SCALE GENOMIC DNA]</scope>
    <source>
        <strain evidence="2">TK-2024</strain>
        <tissue evidence="2">Old leaves</tissue>
    </source>
</reference>
<keyword evidence="3" id="KW-1185">Reference proteome</keyword>
<organism evidence="2 3">
    <name type="scientific">Hibiscus sabdariffa</name>
    <name type="common">roselle</name>
    <dbReference type="NCBI Taxonomy" id="183260"/>
    <lineage>
        <taxon>Eukaryota</taxon>
        <taxon>Viridiplantae</taxon>
        <taxon>Streptophyta</taxon>
        <taxon>Embryophyta</taxon>
        <taxon>Tracheophyta</taxon>
        <taxon>Spermatophyta</taxon>
        <taxon>Magnoliopsida</taxon>
        <taxon>eudicotyledons</taxon>
        <taxon>Gunneridae</taxon>
        <taxon>Pentapetalae</taxon>
        <taxon>rosids</taxon>
        <taxon>malvids</taxon>
        <taxon>Malvales</taxon>
        <taxon>Malvaceae</taxon>
        <taxon>Malvoideae</taxon>
        <taxon>Hibiscus</taxon>
    </lineage>
</organism>
<evidence type="ECO:0000313" key="3">
    <source>
        <dbReference type="Proteomes" id="UP001472677"/>
    </source>
</evidence>
<accession>A0ABR2CCA1</accession>
<feature type="compositionally biased region" description="Low complexity" evidence="1">
    <location>
        <begin position="46"/>
        <end position="55"/>
    </location>
</feature>